<reference evidence="1" key="1">
    <citation type="submission" date="2021-01" db="EMBL/GenBank/DDBJ databases">
        <authorList>
            <person name="Corre E."/>
            <person name="Pelletier E."/>
            <person name="Niang G."/>
            <person name="Scheremetjew M."/>
            <person name="Finn R."/>
            <person name="Kale V."/>
            <person name="Holt S."/>
            <person name="Cochrane G."/>
            <person name="Meng A."/>
            <person name="Brown T."/>
            <person name="Cohen L."/>
        </authorList>
    </citation>
    <scope>NUCLEOTIDE SEQUENCE</scope>
    <source>
        <strain evidence="1">CCMP645</strain>
    </source>
</reference>
<protein>
    <submittedName>
        <fullName evidence="1">Uncharacterized protein</fullName>
    </submittedName>
</protein>
<dbReference type="EMBL" id="HBIZ01027614">
    <property type="protein sequence ID" value="CAE0764910.1"/>
    <property type="molecule type" value="Transcribed_RNA"/>
</dbReference>
<gene>
    <name evidence="1" type="ORF">PCAR00345_LOCUS17522</name>
</gene>
<evidence type="ECO:0000313" key="1">
    <source>
        <dbReference type="EMBL" id="CAE0764910.1"/>
    </source>
</evidence>
<organism evidence="1">
    <name type="scientific">Chrysotila carterae</name>
    <name type="common">Marine alga</name>
    <name type="synonym">Syracosphaera carterae</name>
    <dbReference type="NCBI Taxonomy" id="13221"/>
    <lineage>
        <taxon>Eukaryota</taxon>
        <taxon>Haptista</taxon>
        <taxon>Haptophyta</taxon>
        <taxon>Prymnesiophyceae</taxon>
        <taxon>Isochrysidales</taxon>
        <taxon>Isochrysidaceae</taxon>
        <taxon>Chrysotila</taxon>
    </lineage>
</organism>
<dbReference type="AlphaFoldDB" id="A0A7S4F0V0"/>
<sequence length="172" mass="19327">MRRDLGRSAEPIFEIYGNACIGKDTGRSARISRDLASHESPFCARQRSAHERFKHATLSACSHPLGDCLHFLNSHDSCKALALLRIEQLAREMCAAVRHPSVEGRVDEVAALVLRREHAREAKVASHRLRKVSEKMGKSTFGAPLETQIRSSTWTMHGHQHQQWGALLEAER</sequence>
<proteinExistence type="predicted"/>
<accession>A0A7S4F0V0</accession>
<name>A0A7S4F0V0_CHRCT</name>